<keyword evidence="1" id="KW-1133">Transmembrane helix</keyword>
<dbReference type="AlphaFoldDB" id="A0A2G3DYB7"/>
<accession>A0A2G3DYB7</accession>
<dbReference type="RefSeq" id="WP_099391175.1">
    <property type="nucleotide sequence ID" value="NZ_PDYF01000007.1"/>
</dbReference>
<feature type="transmembrane region" description="Helical" evidence="1">
    <location>
        <begin position="273"/>
        <end position="293"/>
    </location>
</feature>
<keyword evidence="1" id="KW-0472">Membrane</keyword>
<protein>
    <submittedName>
        <fullName evidence="2">Uncharacterized protein</fullName>
    </submittedName>
</protein>
<comment type="caution">
    <text evidence="2">The sequence shown here is derived from an EMBL/GenBank/DDBJ whole genome shotgun (WGS) entry which is preliminary data.</text>
</comment>
<dbReference type="EMBL" id="PDYF01000007">
    <property type="protein sequence ID" value="PHU35941.1"/>
    <property type="molecule type" value="Genomic_DNA"/>
</dbReference>
<sequence length="309" mass="33534">MNKTLNVIYEEVAEVTGLSIDERTETLIGVCNGYHLTIGLKDNVYVMYASARKNGSLPDKEFTKEARKAIEGVRSVTIQGNNIAVWIAGASKNKVIANMIAAINGATEYFRANGYEDVCECCGKPMDSINVYNVSGGISFLCEDCYAKINQSLKEAQFDEENTEENVLGGFFGALCGSIVGAIVIVIVAQLGYVAVLSGIVMGVTTIYGYEKLGKKLSGKGVAISALVMIAMVFVAEIVQWNIVFSREIGIDFFDGLSIFGTFLGDGEIKTDFIISLMESYAFTALGAIPTIYSSLKKKRVAYDVYQMQ</sequence>
<keyword evidence="1" id="KW-0812">Transmembrane</keyword>
<reference evidence="2 3" key="1">
    <citation type="submission" date="2017-10" db="EMBL/GenBank/DDBJ databases">
        <title>Resolving the taxonomy of Roseburia spp., Eubacterium rectale and Agathobacter spp. through phylogenomic analysis.</title>
        <authorList>
            <person name="Sheridan P.O."/>
            <person name="Walker A.W."/>
            <person name="Duncan S.H."/>
            <person name="Scott K.P."/>
            <person name="Toole P.W.O."/>
            <person name="Luis P."/>
            <person name="Flint H.J."/>
        </authorList>
    </citation>
    <scope>NUCLEOTIDE SEQUENCE [LARGE SCALE GENOMIC DNA]</scope>
    <source>
        <strain evidence="2 3">JK626</strain>
    </source>
</reference>
<dbReference type="Proteomes" id="UP000225889">
    <property type="component" value="Unassembled WGS sequence"/>
</dbReference>
<evidence type="ECO:0000313" key="3">
    <source>
        <dbReference type="Proteomes" id="UP000225889"/>
    </source>
</evidence>
<reference evidence="2 3" key="2">
    <citation type="submission" date="2017-10" db="EMBL/GenBank/DDBJ databases">
        <authorList>
            <person name="Banno H."/>
            <person name="Chua N.-H."/>
        </authorList>
    </citation>
    <scope>NUCLEOTIDE SEQUENCE [LARGE SCALE GENOMIC DNA]</scope>
    <source>
        <strain evidence="2 3">JK626</strain>
    </source>
</reference>
<name>A0A2G3DYB7_9FIRM</name>
<gene>
    <name evidence="2" type="ORF">CSX01_01525</name>
</gene>
<proteinExistence type="predicted"/>
<evidence type="ECO:0000313" key="2">
    <source>
        <dbReference type="EMBL" id="PHU35941.1"/>
    </source>
</evidence>
<organism evidence="2 3">
    <name type="scientific">Pseudobutyrivibrio ruminis</name>
    <dbReference type="NCBI Taxonomy" id="46206"/>
    <lineage>
        <taxon>Bacteria</taxon>
        <taxon>Bacillati</taxon>
        <taxon>Bacillota</taxon>
        <taxon>Clostridia</taxon>
        <taxon>Lachnospirales</taxon>
        <taxon>Lachnospiraceae</taxon>
        <taxon>Pseudobutyrivibrio</taxon>
    </lineage>
</organism>
<feature type="transmembrane region" description="Helical" evidence="1">
    <location>
        <begin position="222"/>
        <end position="243"/>
    </location>
</feature>
<evidence type="ECO:0000256" key="1">
    <source>
        <dbReference type="SAM" id="Phobius"/>
    </source>
</evidence>
<feature type="transmembrane region" description="Helical" evidence="1">
    <location>
        <begin position="193"/>
        <end position="210"/>
    </location>
</feature>
<feature type="transmembrane region" description="Helical" evidence="1">
    <location>
        <begin position="167"/>
        <end position="187"/>
    </location>
</feature>